<sequence>MVMDCVFKHHVYLCVVSTAMLAGLSLITSHTKAYAQQNCPMVDNSRGDVVDEPIVCDGRSGGKGMLNTSRGGSGNEIKMEIKMDMHPSAEAAVTVTGSGTNIIATKKLMVTVTKWSGKNLPVIKVDKGGKLILDGGVEVDVTGAGVTGMKKVIEVNGGETLMLMGESKITIKGDGSGGNGKVVGVQMGSMEKLVMMRNVTFEGVTEGININGSKEGVMVMGLGMGLEKTTMTVKNSGSVGIKVEDTGTIDATVMRLKIVGSGTGSGSKGVEFKGTGKGGRWC</sequence>
<gene>
    <name evidence="2" type="ORF">m02_10650</name>
</gene>
<evidence type="ECO:0000256" key="1">
    <source>
        <dbReference type="SAM" id="SignalP"/>
    </source>
</evidence>
<accession>N6UBH6</accession>
<dbReference type="EMBL" id="AGWB01000036">
    <property type="protein sequence ID" value="ENN89889.1"/>
    <property type="molecule type" value="Genomic_DNA"/>
</dbReference>
<feature type="signal peptide" evidence="1">
    <location>
        <begin position="1"/>
        <end position="35"/>
    </location>
</feature>
<keyword evidence="1" id="KW-0732">Signal</keyword>
<comment type="caution">
    <text evidence="2">The sequence shown here is derived from an EMBL/GenBank/DDBJ whole genome shotgun (WGS) entry which is preliminary data.</text>
</comment>
<name>N6UBH6_9HYPH</name>
<evidence type="ECO:0000313" key="2">
    <source>
        <dbReference type="EMBL" id="ENN89889.1"/>
    </source>
</evidence>
<dbReference type="Proteomes" id="UP000014026">
    <property type="component" value="Unassembled WGS sequence"/>
</dbReference>
<protein>
    <recommendedName>
        <fullName evidence="4">Right handed beta helix domain-containing protein</fullName>
    </recommendedName>
</protein>
<proteinExistence type="predicted"/>
<organism evidence="2 3">
    <name type="scientific">Bartonella bovis m02</name>
    <dbReference type="NCBI Taxonomy" id="1094492"/>
    <lineage>
        <taxon>Bacteria</taxon>
        <taxon>Pseudomonadati</taxon>
        <taxon>Pseudomonadota</taxon>
        <taxon>Alphaproteobacteria</taxon>
        <taxon>Hyphomicrobiales</taxon>
        <taxon>Bartonellaceae</taxon>
        <taxon>Bartonella</taxon>
    </lineage>
</organism>
<evidence type="ECO:0008006" key="4">
    <source>
        <dbReference type="Google" id="ProtNLM"/>
    </source>
</evidence>
<feature type="chain" id="PRO_5004125568" description="Right handed beta helix domain-containing protein" evidence="1">
    <location>
        <begin position="36"/>
        <end position="282"/>
    </location>
</feature>
<evidence type="ECO:0000313" key="3">
    <source>
        <dbReference type="Proteomes" id="UP000014026"/>
    </source>
</evidence>
<reference evidence="2 3" key="1">
    <citation type="journal article" date="2013" name="PLoS Genet.">
        <title>A gene transfer agent and a dynamic repertoire of secretion systems hold the keys to the explosive radiation of the emerging pathogen Bartonella.</title>
        <authorList>
            <person name="Guy L."/>
            <person name="Nystedt B."/>
            <person name="Toft C."/>
            <person name="Zaremba-Niedzwiedzka K."/>
            <person name="Berglund E.C."/>
            <person name="Granberg F."/>
            <person name="Naslund K."/>
            <person name="Eriksson A.S."/>
            <person name="Andersson S.G."/>
        </authorList>
    </citation>
    <scope>NUCLEOTIDE SEQUENCE [LARGE SCALE GENOMIC DNA]</scope>
    <source>
        <strain evidence="3">m02</strain>
    </source>
</reference>
<dbReference type="HOGENOM" id="CLU_048391_0_0_5"/>
<dbReference type="AlphaFoldDB" id="N6UBH6"/>
<dbReference type="PATRIC" id="fig|1094492.3.peg.1121"/>